<evidence type="ECO:0000256" key="1">
    <source>
        <dbReference type="SAM" id="MobiDB-lite"/>
    </source>
</evidence>
<reference evidence="2" key="1">
    <citation type="submission" date="2021-11" db="EMBL/GenBank/DDBJ databases">
        <title>Purpureocillium_takamizusanense_genome.</title>
        <authorList>
            <person name="Nguyen N.-H."/>
        </authorList>
    </citation>
    <scope>NUCLEOTIDE SEQUENCE</scope>
    <source>
        <strain evidence="2">PT3</strain>
    </source>
</reference>
<proteinExistence type="predicted"/>
<evidence type="ECO:0000313" key="3">
    <source>
        <dbReference type="Proteomes" id="UP000829364"/>
    </source>
</evidence>
<sequence>MYVGSQQTDTIHPIIHRCCCCCVRASGNSSATCTPTTARAPRTSAAADRAPGKDDGGGRQQHQMGMPMQSNAKQRNARELHTSFHTALPFPPPPGERGDEFCLSDLRRDKEAAADVLVVRSSSSSSSS</sequence>
<feature type="region of interest" description="Disordered" evidence="1">
    <location>
        <begin position="27"/>
        <end position="104"/>
    </location>
</feature>
<name>A0A9Q8VCM3_9HYPO</name>
<keyword evidence="3" id="KW-1185">Reference proteome</keyword>
<dbReference type="KEGG" id="ptkz:JDV02_007756"/>
<dbReference type="AlphaFoldDB" id="A0A9Q8VCM3"/>
<dbReference type="Proteomes" id="UP000829364">
    <property type="component" value="Chromosome 7"/>
</dbReference>
<accession>A0A9Q8VCM3</accession>
<feature type="compositionally biased region" description="Low complexity" evidence="1">
    <location>
        <begin position="29"/>
        <end position="49"/>
    </location>
</feature>
<gene>
    <name evidence="2" type="ORF">JDV02_007756</name>
</gene>
<dbReference type="RefSeq" id="XP_047845281.1">
    <property type="nucleotide sequence ID" value="XM_047989282.1"/>
</dbReference>
<protein>
    <submittedName>
        <fullName evidence="2">Uncharacterized protein</fullName>
    </submittedName>
</protein>
<dbReference type="EMBL" id="CP086360">
    <property type="protein sequence ID" value="UNI21800.1"/>
    <property type="molecule type" value="Genomic_DNA"/>
</dbReference>
<feature type="compositionally biased region" description="Polar residues" evidence="1">
    <location>
        <begin position="60"/>
        <end position="74"/>
    </location>
</feature>
<evidence type="ECO:0000313" key="2">
    <source>
        <dbReference type="EMBL" id="UNI21800.1"/>
    </source>
</evidence>
<dbReference type="GeneID" id="72069704"/>
<organism evidence="2 3">
    <name type="scientific">Purpureocillium takamizusanense</name>
    <dbReference type="NCBI Taxonomy" id="2060973"/>
    <lineage>
        <taxon>Eukaryota</taxon>
        <taxon>Fungi</taxon>
        <taxon>Dikarya</taxon>
        <taxon>Ascomycota</taxon>
        <taxon>Pezizomycotina</taxon>
        <taxon>Sordariomycetes</taxon>
        <taxon>Hypocreomycetidae</taxon>
        <taxon>Hypocreales</taxon>
        <taxon>Ophiocordycipitaceae</taxon>
        <taxon>Purpureocillium</taxon>
    </lineage>
</organism>